<dbReference type="SUPFAM" id="SSF51395">
    <property type="entry name" value="FMN-linked oxidoreductases"/>
    <property type="match status" value="1"/>
</dbReference>
<dbReference type="AlphaFoldDB" id="A0A024SM05"/>
<dbReference type="CDD" id="cd04733">
    <property type="entry name" value="OYE_like_2_FMN"/>
    <property type="match status" value="1"/>
</dbReference>
<evidence type="ECO:0000259" key="5">
    <source>
        <dbReference type="Pfam" id="PF00724"/>
    </source>
</evidence>
<dbReference type="InterPro" id="IPR001155">
    <property type="entry name" value="OxRdtase_FMN_N"/>
</dbReference>
<reference evidence="7" key="1">
    <citation type="journal article" date="2013" name="Ind. Biotechnol.">
        <title>Comparative genomics analysis of Trichoderma reesei strains.</title>
        <authorList>
            <person name="Koike H."/>
            <person name="Aerts A."/>
            <person name="LaButti K."/>
            <person name="Grigoriev I.V."/>
            <person name="Baker S.E."/>
        </authorList>
    </citation>
    <scope>NUCLEOTIDE SEQUENCE [LARGE SCALE GENOMIC DNA]</scope>
    <source>
        <strain evidence="7">ATCC 56765 / BCRC 32924 / NRRL 11460 / Rut C-30</strain>
    </source>
</reference>
<evidence type="ECO:0000256" key="4">
    <source>
        <dbReference type="ARBA" id="ARBA00023002"/>
    </source>
</evidence>
<evidence type="ECO:0000313" key="6">
    <source>
        <dbReference type="EMBL" id="ETS06842.1"/>
    </source>
</evidence>
<proteinExistence type="inferred from homology"/>
<dbReference type="InterPro" id="IPR013785">
    <property type="entry name" value="Aldolase_TIM"/>
</dbReference>
<dbReference type="EMBL" id="KI911139">
    <property type="protein sequence ID" value="ETS06842.1"/>
    <property type="molecule type" value="Genomic_DNA"/>
</dbReference>
<dbReference type="GO" id="GO:0010181">
    <property type="term" value="F:FMN binding"/>
    <property type="evidence" value="ECO:0007669"/>
    <property type="project" value="InterPro"/>
</dbReference>
<evidence type="ECO:0000313" key="7">
    <source>
        <dbReference type="Proteomes" id="UP000024376"/>
    </source>
</evidence>
<organism evidence="6 7">
    <name type="scientific">Hypocrea jecorina (strain ATCC 56765 / BCRC 32924 / NRRL 11460 / Rut C-30)</name>
    <name type="common">Trichoderma reesei</name>
    <dbReference type="NCBI Taxonomy" id="1344414"/>
    <lineage>
        <taxon>Eukaryota</taxon>
        <taxon>Fungi</taxon>
        <taxon>Dikarya</taxon>
        <taxon>Ascomycota</taxon>
        <taxon>Pezizomycotina</taxon>
        <taxon>Sordariomycetes</taxon>
        <taxon>Hypocreomycetidae</taxon>
        <taxon>Hypocreales</taxon>
        <taxon>Hypocreaceae</taxon>
        <taxon>Trichoderma</taxon>
    </lineage>
</organism>
<dbReference type="OrthoDB" id="1663137at2759"/>
<dbReference type="Proteomes" id="UP000024376">
    <property type="component" value="Unassembled WGS sequence"/>
</dbReference>
<dbReference type="GO" id="GO:0016491">
    <property type="term" value="F:oxidoreductase activity"/>
    <property type="evidence" value="ECO:0007669"/>
    <property type="project" value="UniProtKB-KW"/>
</dbReference>
<evidence type="ECO:0000256" key="1">
    <source>
        <dbReference type="ARBA" id="ARBA00005979"/>
    </source>
</evidence>
<name>A0A024SM05_HYPJR</name>
<gene>
    <name evidence="6" type="ORF">M419DRAFT_32116</name>
</gene>
<dbReference type="Gene3D" id="3.20.20.70">
    <property type="entry name" value="Aldolase class I"/>
    <property type="match status" value="1"/>
</dbReference>
<keyword evidence="3" id="KW-0288">FMN</keyword>
<keyword evidence="4" id="KW-0560">Oxidoreductase</keyword>
<keyword evidence="2" id="KW-0285">Flavoprotein</keyword>
<dbReference type="PANTHER" id="PTHR43656">
    <property type="entry name" value="BINDING OXIDOREDUCTASE, PUTATIVE (AFU_ORTHOLOGUE AFUA_2G08260)-RELATED"/>
    <property type="match status" value="1"/>
</dbReference>
<protein>
    <submittedName>
        <fullName evidence="6">FMN-linked oxidoreductase</fullName>
    </submittedName>
</protein>
<dbReference type="KEGG" id="trr:M419DRAFT_32116"/>
<dbReference type="PANTHER" id="PTHR43656:SF2">
    <property type="entry name" value="BINDING OXIDOREDUCTASE, PUTATIVE (AFU_ORTHOLOGUE AFUA_2G08260)-RELATED"/>
    <property type="match status" value="1"/>
</dbReference>
<evidence type="ECO:0000256" key="2">
    <source>
        <dbReference type="ARBA" id="ARBA00022630"/>
    </source>
</evidence>
<dbReference type="Pfam" id="PF00724">
    <property type="entry name" value="Oxidored_FMN"/>
    <property type="match status" value="1"/>
</dbReference>
<dbReference type="InterPro" id="IPR051799">
    <property type="entry name" value="NADH_flavin_oxidoreductase"/>
</dbReference>
<dbReference type="HOGENOM" id="CLU_012153_6_2_1"/>
<accession>A0A024SM05</accession>
<feature type="domain" description="NADH:flavin oxidoreductase/NADH oxidase N-terminal" evidence="5">
    <location>
        <begin position="8"/>
        <end position="358"/>
    </location>
</feature>
<evidence type="ECO:0000256" key="3">
    <source>
        <dbReference type="ARBA" id="ARBA00022643"/>
    </source>
</evidence>
<comment type="similarity">
    <text evidence="1">Belongs to the NADH:flavin oxidoreductase/NADH oxidase family.</text>
</comment>
<sequence length="411" mass="44739">MTIAQLKLQEPITLPCGLRLPNRMVKAAMAENCADDDYLPGENILKLYEMWAEGGWGAILTGNVEVDVRYLGSPRDMSLNENIDRDRILAAWKKWAQAVSKDGTPAIMQINHPGRQSPAKVGARGFFEKSIAPSPIPLHLGDGILAKLASALVFGTPKEMTVEDIRRVVSQFAETARLAAEAGFAGVELHAAHGYLLSQFLSPSSNQRQDDYGGTAKKRAKIVVDTIKAVRDAVPKSFCVGIKINSADYKNKEQLAACIEQLEDIAAAGVDFLEISGGSYEDPQMMQTTTPASASTVAREAFFLDFATTIRDRFRHVPLMVTGGFRSRRGMENALQEDACDIIGIARPAALNPSLPKNLIFNAEVKDEDARAFTRKAPDLLLPKLLGIKVVAGGAESAWYQKQIQSLPTKA</sequence>